<keyword evidence="1" id="KW-1133">Transmembrane helix</keyword>
<reference evidence="2" key="1">
    <citation type="submission" date="2023-03" db="EMBL/GenBank/DDBJ databases">
        <title>Selenobaculum gbiensis gen. nov. sp. nov., a new bacterium isolated from the gut microbiota of IBD patient.</title>
        <authorList>
            <person name="Yeo S."/>
            <person name="Park H."/>
            <person name="Huh C.S."/>
        </authorList>
    </citation>
    <scope>NUCLEOTIDE SEQUENCE</scope>
    <source>
        <strain evidence="2">ICN-92133</strain>
    </source>
</reference>
<sequence>MITTSSWILYSFLETRYQIQMSRYIRLLMMLTLFCDAFFGYILNLYEQSFLFDKILHMFGTYSFSLFAYALVMQLQKNHPVNRSVKFILAMCIGITLGTIYEISEFIGDNISHPNPPNQPSLLDTDVDLIGDLIGAVIAGIHVSIKNLVGEKF</sequence>
<protein>
    <submittedName>
        <fullName evidence="2">Uncharacterized protein</fullName>
    </submittedName>
</protein>
<proteinExistence type="predicted"/>
<feature type="transmembrane region" description="Helical" evidence="1">
    <location>
        <begin position="24"/>
        <end position="43"/>
    </location>
</feature>
<dbReference type="InterPro" id="IPR014509">
    <property type="entry name" value="YjdF-like"/>
</dbReference>
<dbReference type="EMBL" id="CP120678">
    <property type="protein sequence ID" value="WIW71229.1"/>
    <property type="molecule type" value="Genomic_DNA"/>
</dbReference>
<evidence type="ECO:0000313" key="3">
    <source>
        <dbReference type="Proteomes" id="UP001243623"/>
    </source>
</evidence>
<organism evidence="2 3">
    <name type="scientific">Selenobaculum gibii</name>
    <dbReference type="NCBI Taxonomy" id="3054208"/>
    <lineage>
        <taxon>Bacteria</taxon>
        <taxon>Bacillati</taxon>
        <taxon>Bacillota</taxon>
        <taxon>Negativicutes</taxon>
        <taxon>Selenomonadales</taxon>
        <taxon>Selenomonadaceae</taxon>
        <taxon>Selenobaculum</taxon>
    </lineage>
</organism>
<evidence type="ECO:0000313" key="2">
    <source>
        <dbReference type="EMBL" id="WIW71229.1"/>
    </source>
</evidence>
<name>A0A9Y2AI25_9FIRM</name>
<dbReference type="Proteomes" id="UP001243623">
    <property type="component" value="Chromosome"/>
</dbReference>
<feature type="transmembrane region" description="Helical" evidence="1">
    <location>
        <begin position="87"/>
        <end position="107"/>
    </location>
</feature>
<accession>A0A9Y2AI25</accession>
<keyword evidence="1" id="KW-0472">Membrane</keyword>
<evidence type="ECO:0000256" key="1">
    <source>
        <dbReference type="SAM" id="Phobius"/>
    </source>
</evidence>
<keyword evidence="1" id="KW-0812">Transmembrane</keyword>
<gene>
    <name evidence="2" type="ORF">P3F81_02540</name>
</gene>
<keyword evidence="3" id="KW-1185">Reference proteome</keyword>
<dbReference type="AlphaFoldDB" id="A0A9Y2AI25"/>
<feature type="transmembrane region" description="Helical" evidence="1">
    <location>
        <begin position="55"/>
        <end position="75"/>
    </location>
</feature>
<feature type="transmembrane region" description="Helical" evidence="1">
    <location>
        <begin position="127"/>
        <end position="145"/>
    </location>
</feature>
<dbReference type="Pfam" id="PF09997">
    <property type="entry name" value="DUF2238"/>
    <property type="match status" value="1"/>
</dbReference>
<dbReference type="RefSeq" id="WP_309320595.1">
    <property type="nucleotide sequence ID" value="NZ_CP120678.1"/>
</dbReference>
<dbReference type="KEGG" id="sgbi:P3F81_02540"/>